<gene>
    <name evidence="1" type="ORF">KOR34_01720</name>
</gene>
<dbReference type="Gene3D" id="3.40.50.300">
    <property type="entry name" value="P-loop containing nucleotide triphosphate hydrolases"/>
    <property type="match status" value="1"/>
</dbReference>
<dbReference type="InterPro" id="IPR027417">
    <property type="entry name" value="P-loop_NTPase"/>
</dbReference>
<dbReference type="EMBL" id="SIHJ01000001">
    <property type="protein sequence ID" value="TWT35284.1"/>
    <property type="molecule type" value="Genomic_DNA"/>
</dbReference>
<organism evidence="1 2">
    <name type="scientific">Posidoniimonas corsicana</name>
    <dbReference type="NCBI Taxonomy" id="1938618"/>
    <lineage>
        <taxon>Bacteria</taxon>
        <taxon>Pseudomonadati</taxon>
        <taxon>Planctomycetota</taxon>
        <taxon>Planctomycetia</taxon>
        <taxon>Pirellulales</taxon>
        <taxon>Lacipirellulaceae</taxon>
        <taxon>Posidoniimonas</taxon>
    </lineage>
</organism>
<dbReference type="SUPFAM" id="SSF52540">
    <property type="entry name" value="P-loop containing nucleoside triphosphate hydrolases"/>
    <property type="match status" value="1"/>
</dbReference>
<dbReference type="AlphaFoldDB" id="A0A5C5V9M5"/>
<sequence length="226" mass="24048">MTPSDPPQIDAAARVAGLKQLHPLLSSCGESPARAEGVQGSVEPPPLQRLVRPGVLLDCLGESGAGAGLIALWLCRLACQSRGELVVVDATGEFYPPAAIAWGIDARRLLVVSPATPNQALAVVEQSLRSPAVGAVWAPLGRIGLQPFRRLLLAAEAGYAFATLVRSPRRLPDACCADYQFHFRALPGCGSSSKAIMVRATQTRSRHGRLEGDRELTIDWRAGTIR</sequence>
<keyword evidence="2" id="KW-1185">Reference proteome</keyword>
<name>A0A5C5V9M5_9BACT</name>
<evidence type="ECO:0000313" key="1">
    <source>
        <dbReference type="EMBL" id="TWT35284.1"/>
    </source>
</evidence>
<protein>
    <submittedName>
        <fullName evidence="1">Uncharacterized protein</fullName>
    </submittedName>
</protein>
<proteinExistence type="predicted"/>
<dbReference type="Proteomes" id="UP000316714">
    <property type="component" value="Unassembled WGS sequence"/>
</dbReference>
<dbReference type="OrthoDB" id="211159at2"/>
<comment type="caution">
    <text evidence="1">The sequence shown here is derived from an EMBL/GenBank/DDBJ whole genome shotgun (WGS) entry which is preliminary data.</text>
</comment>
<dbReference type="RefSeq" id="WP_146561335.1">
    <property type="nucleotide sequence ID" value="NZ_SIHJ01000001.1"/>
</dbReference>
<evidence type="ECO:0000313" key="2">
    <source>
        <dbReference type="Proteomes" id="UP000316714"/>
    </source>
</evidence>
<accession>A0A5C5V9M5</accession>
<reference evidence="1 2" key="1">
    <citation type="submission" date="2019-02" db="EMBL/GenBank/DDBJ databases">
        <title>Deep-cultivation of Planctomycetes and their phenomic and genomic characterization uncovers novel biology.</title>
        <authorList>
            <person name="Wiegand S."/>
            <person name="Jogler M."/>
            <person name="Boedeker C."/>
            <person name="Pinto D."/>
            <person name="Vollmers J."/>
            <person name="Rivas-Marin E."/>
            <person name="Kohn T."/>
            <person name="Peeters S.H."/>
            <person name="Heuer A."/>
            <person name="Rast P."/>
            <person name="Oberbeckmann S."/>
            <person name="Bunk B."/>
            <person name="Jeske O."/>
            <person name="Meyerdierks A."/>
            <person name="Storesund J.E."/>
            <person name="Kallscheuer N."/>
            <person name="Luecker S."/>
            <person name="Lage O.M."/>
            <person name="Pohl T."/>
            <person name="Merkel B.J."/>
            <person name="Hornburger P."/>
            <person name="Mueller R.-W."/>
            <person name="Bruemmer F."/>
            <person name="Labrenz M."/>
            <person name="Spormann A.M."/>
            <person name="Op Den Camp H."/>
            <person name="Overmann J."/>
            <person name="Amann R."/>
            <person name="Jetten M.S.M."/>
            <person name="Mascher T."/>
            <person name="Medema M.H."/>
            <person name="Devos D.P."/>
            <person name="Kaster A.-K."/>
            <person name="Ovreas L."/>
            <person name="Rohde M."/>
            <person name="Galperin M.Y."/>
            <person name="Jogler C."/>
        </authorList>
    </citation>
    <scope>NUCLEOTIDE SEQUENCE [LARGE SCALE GENOMIC DNA]</scope>
    <source>
        <strain evidence="1 2">KOR34</strain>
    </source>
</reference>